<protein>
    <submittedName>
        <fullName evidence="2">Metallophosphoesterase family protein</fullName>
    </submittedName>
</protein>
<dbReference type="SUPFAM" id="SSF56300">
    <property type="entry name" value="Metallo-dependent phosphatases"/>
    <property type="match status" value="1"/>
</dbReference>
<keyword evidence="3" id="KW-1185">Reference proteome</keyword>
<reference evidence="2 3" key="1">
    <citation type="submission" date="2024-09" db="EMBL/GenBank/DDBJ databases">
        <authorList>
            <person name="Sun Q."/>
            <person name="Mori K."/>
        </authorList>
    </citation>
    <scope>NUCLEOTIDE SEQUENCE [LARGE SCALE GENOMIC DNA]</scope>
    <source>
        <strain evidence="2 3">CCM 4839</strain>
    </source>
</reference>
<dbReference type="Pfam" id="PF00149">
    <property type="entry name" value="Metallophos"/>
    <property type="match status" value="1"/>
</dbReference>
<dbReference type="EMBL" id="JBHLVF010000017">
    <property type="protein sequence ID" value="MFC0392126.1"/>
    <property type="molecule type" value="Genomic_DNA"/>
</dbReference>
<dbReference type="PIRSF" id="PIRSF030250">
    <property type="entry name" value="Ptase_At2g46880"/>
    <property type="match status" value="1"/>
</dbReference>
<feature type="domain" description="Calcineurin-like phosphoesterase" evidence="1">
    <location>
        <begin position="14"/>
        <end position="103"/>
    </location>
</feature>
<dbReference type="CDD" id="cd07383">
    <property type="entry name" value="MPP_Dcr2"/>
    <property type="match status" value="1"/>
</dbReference>
<dbReference type="InterPro" id="IPR004843">
    <property type="entry name" value="Calcineurin-like_PHP"/>
</dbReference>
<evidence type="ECO:0000313" key="3">
    <source>
        <dbReference type="Proteomes" id="UP001589818"/>
    </source>
</evidence>
<dbReference type="Proteomes" id="UP001589818">
    <property type="component" value="Unassembled WGS sequence"/>
</dbReference>
<dbReference type="RefSeq" id="WP_204819245.1">
    <property type="nucleotide sequence ID" value="NZ_JANHOF010000003.1"/>
</dbReference>
<organism evidence="2 3">
    <name type="scientific">Paenibacillus mendelii</name>
    <dbReference type="NCBI Taxonomy" id="206163"/>
    <lineage>
        <taxon>Bacteria</taxon>
        <taxon>Bacillati</taxon>
        <taxon>Bacillota</taxon>
        <taxon>Bacilli</taxon>
        <taxon>Bacillales</taxon>
        <taxon>Paenibacillaceae</taxon>
        <taxon>Paenibacillus</taxon>
    </lineage>
</organism>
<dbReference type="InterPro" id="IPR011230">
    <property type="entry name" value="PAP14/16/28/29"/>
</dbReference>
<gene>
    <name evidence="2" type="ORF">ACFFJ8_12215</name>
</gene>
<dbReference type="PANTHER" id="PTHR32440">
    <property type="entry name" value="PHOSPHATASE DCR2-RELATED-RELATED"/>
    <property type="match status" value="1"/>
</dbReference>
<dbReference type="InterPro" id="IPR029052">
    <property type="entry name" value="Metallo-depent_PP-like"/>
</dbReference>
<dbReference type="PANTHER" id="PTHR32440:SF11">
    <property type="entry name" value="METALLOPHOSPHOESTERASE DOMAIN-CONTAINING PROTEIN"/>
    <property type="match status" value="1"/>
</dbReference>
<comment type="caution">
    <text evidence="2">The sequence shown here is derived from an EMBL/GenBank/DDBJ whole genome shotgun (WGS) entry which is preliminary data.</text>
</comment>
<evidence type="ECO:0000259" key="1">
    <source>
        <dbReference type="Pfam" id="PF00149"/>
    </source>
</evidence>
<dbReference type="Gene3D" id="3.60.21.10">
    <property type="match status" value="1"/>
</dbReference>
<name>A0ABV6J8L0_9BACL</name>
<proteinExistence type="predicted"/>
<sequence>MGNDLKFNPEGSFTIVQFTDMHIGSEEDQAEDAKTRELVLRIIEAERPDLIVLTGDMIWSHGVPDPAASFRRAIAPVAASGIPWAAVYGNHDSEGDVTREELLAIQQESATCLTQAGPGPLSGVGNFVLTVKDRTGEDAAAFYFLDSGAVAPEHVGGYEWIHTDQVHWYTEQSRRLSRRKSGPLPALGFFHIPLQEYADVWSKGTVSGQKFENVEAAKINSGLFSAMVEMGDMMGTFVGHDHDNDYCGTLHGIQLCYGRVTGYNTYGRLKRGARVIRLTEGKREFDTWIREDDGMVVR</sequence>
<accession>A0ABV6J8L0</accession>
<evidence type="ECO:0000313" key="2">
    <source>
        <dbReference type="EMBL" id="MFC0392126.1"/>
    </source>
</evidence>